<accession>A0A0A8ZC16</accession>
<dbReference type="AlphaFoldDB" id="A0A0A8ZC16"/>
<organism evidence="1">
    <name type="scientific">Arundo donax</name>
    <name type="common">Giant reed</name>
    <name type="synonym">Donax arundinaceus</name>
    <dbReference type="NCBI Taxonomy" id="35708"/>
    <lineage>
        <taxon>Eukaryota</taxon>
        <taxon>Viridiplantae</taxon>
        <taxon>Streptophyta</taxon>
        <taxon>Embryophyta</taxon>
        <taxon>Tracheophyta</taxon>
        <taxon>Spermatophyta</taxon>
        <taxon>Magnoliopsida</taxon>
        <taxon>Liliopsida</taxon>
        <taxon>Poales</taxon>
        <taxon>Poaceae</taxon>
        <taxon>PACMAD clade</taxon>
        <taxon>Arundinoideae</taxon>
        <taxon>Arundineae</taxon>
        <taxon>Arundo</taxon>
    </lineage>
</organism>
<name>A0A0A8ZC16_ARUDO</name>
<sequence>MLTARPARNGNTKVTFKRRLVVTFVHLRVL</sequence>
<evidence type="ECO:0000313" key="1">
    <source>
        <dbReference type="EMBL" id="JAD35203.1"/>
    </source>
</evidence>
<proteinExistence type="predicted"/>
<protein>
    <submittedName>
        <fullName evidence="1">Uncharacterized protein</fullName>
    </submittedName>
</protein>
<reference evidence="1" key="2">
    <citation type="journal article" date="2015" name="Data Brief">
        <title>Shoot transcriptome of the giant reed, Arundo donax.</title>
        <authorList>
            <person name="Barrero R.A."/>
            <person name="Guerrero F.D."/>
            <person name="Moolhuijzen P."/>
            <person name="Goolsby J.A."/>
            <person name="Tidwell J."/>
            <person name="Bellgard S.E."/>
            <person name="Bellgard M.I."/>
        </authorList>
    </citation>
    <scope>NUCLEOTIDE SEQUENCE</scope>
    <source>
        <tissue evidence="1">Shoot tissue taken approximately 20 cm above the soil surface</tissue>
    </source>
</reference>
<reference evidence="1" key="1">
    <citation type="submission" date="2014-09" db="EMBL/GenBank/DDBJ databases">
        <authorList>
            <person name="Magalhaes I.L.F."/>
            <person name="Oliveira U."/>
            <person name="Santos F.R."/>
            <person name="Vidigal T.H.D.A."/>
            <person name="Brescovit A.D."/>
            <person name="Santos A.J."/>
        </authorList>
    </citation>
    <scope>NUCLEOTIDE SEQUENCE</scope>
    <source>
        <tissue evidence="1">Shoot tissue taken approximately 20 cm above the soil surface</tissue>
    </source>
</reference>
<dbReference type="EMBL" id="GBRH01262692">
    <property type="protein sequence ID" value="JAD35203.1"/>
    <property type="molecule type" value="Transcribed_RNA"/>
</dbReference>